<organism evidence="9 10">
    <name type="scientific">Talaromyces rugulosus</name>
    <name type="common">Penicillium rugulosum</name>
    <dbReference type="NCBI Taxonomy" id="121627"/>
    <lineage>
        <taxon>Eukaryota</taxon>
        <taxon>Fungi</taxon>
        <taxon>Dikarya</taxon>
        <taxon>Ascomycota</taxon>
        <taxon>Pezizomycotina</taxon>
        <taxon>Eurotiomycetes</taxon>
        <taxon>Eurotiomycetidae</taxon>
        <taxon>Eurotiales</taxon>
        <taxon>Trichocomaceae</taxon>
        <taxon>Talaromyces</taxon>
        <taxon>Talaromyces sect. Islandici</taxon>
    </lineage>
</organism>
<keyword evidence="10" id="KW-1185">Reference proteome</keyword>
<evidence type="ECO:0000256" key="6">
    <source>
        <dbReference type="ARBA" id="ARBA00023004"/>
    </source>
</evidence>
<dbReference type="GeneID" id="55997369"/>
<dbReference type="CDD" id="cd11062">
    <property type="entry name" value="CYP58-like"/>
    <property type="match status" value="1"/>
</dbReference>
<dbReference type="InterPro" id="IPR002401">
    <property type="entry name" value="Cyt_P450_E_grp-I"/>
</dbReference>
<dbReference type="Gene3D" id="1.10.630.10">
    <property type="entry name" value="Cytochrome P450"/>
    <property type="match status" value="1"/>
</dbReference>
<evidence type="ECO:0000256" key="5">
    <source>
        <dbReference type="ARBA" id="ARBA00023002"/>
    </source>
</evidence>
<dbReference type="RefSeq" id="XP_035348899.1">
    <property type="nucleotide sequence ID" value="XM_035493006.1"/>
</dbReference>
<dbReference type="GO" id="GO:0016705">
    <property type="term" value="F:oxidoreductase activity, acting on paired donors, with incorporation or reduction of molecular oxygen"/>
    <property type="evidence" value="ECO:0007669"/>
    <property type="project" value="InterPro"/>
</dbReference>
<accession>A0A7H8RB87</accession>
<dbReference type="Proteomes" id="UP000509510">
    <property type="component" value="Chromosome V"/>
</dbReference>
<keyword evidence="3 8" id="KW-0349">Heme</keyword>
<name>A0A7H8RB87_TALRU</name>
<evidence type="ECO:0000256" key="3">
    <source>
        <dbReference type="ARBA" id="ARBA00022617"/>
    </source>
</evidence>
<dbReference type="PANTHER" id="PTHR24305">
    <property type="entry name" value="CYTOCHROME P450"/>
    <property type="match status" value="1"/>
</dbReference>
<dbReference type="InterPro" id="IPR050121">
    <property type="entry name" value="Cytochrome_P450_monoxygenase"/>
</dbReference>
<evidence type="ECO:0000256" key="8">
    <source>
        <dbReference type="PIRSR" id="PIRSR602401-1"/>
    </source>
</evidence>
<dbReference type="GO" id="GO:0005506">
    <property type="term" value="F:iron ion binding"/>
    <property type="evidence" value="ECO:0007669"/>
    <property type="project" value="InterPro"/>
</dbReference>
<dbReference type="InterPro" id="IPR036396">
    <property type="entry name" value="Cyt_P450_sf"/>
</dbReference>
<evidence type="ECO:0000256" key="1">
    <source>
        <dbReference type="ARBA" id="ARBA00001971"/>
    </source>
</evidence>
<keyword evidence="6 8" id="KW-0408">Iron</keyword>
<sequence length="398" mass="44711">MHDQYGPIIRISPDEIHVRDPAWYDVLYASNLHARDKYPPTAKMAGTPLAAIFEESLVSRKSISLETSFLAFAGNTIGLYAFNLDFNFIKDAEAAKNWRKTLDSVAFSTVVARQFPWLISSIMTIPRGIVKPLFPDICRLLDAFAKISNSVATHISTRTTAENKPMSEIGRERPLTLFHAIDQSSLSDPEKRADRLLQEGMALLFAGGETVSHSLSHIMFHLLDNPDIYGQIKKELDEATPMGETIPSLHTLERLPWLSASIREGLRLSCPVSARLTQTARTALHYGEWTPISMHPTSVLHDSSIYPEPHKFAPDRWFDAPSQANRCFVPFGKGARMCQGIDLAYAEMFLVVATLVRTFKLELFDTIRERDIDPVRDYFVGFPETGSRGVRVLVKAMD</sequence>
<keyword evidence="7" id="KW-0503">Monooxygenase</keyword>
<dbReference type="PRINTS" id="PR00463">
    <property type="entry name" value="EP450I"/>
</dbReference>
<comment type="cofactor">
    <cofactor evidence="1 8">
        <name>heme</name>
        <dbReference type="ChEBI" id="CHEBI:30413"/>
    </cofactor>
</comment>
<dbReference type="EMBL" id="CP055902">
    <property type="protein sequence ID" value="QKX62725.1"/>
    <property type="molecule type" value="Genomic_DNA"/>
</dbReference>
<dbReference type="Pfam" id="PF00067">
    <property type="entry name" value="p450"/>
    <property type="match status" value="1"/>
</dbReference>
<evidence type="ECO:0000256" key="7">
    <source>
        <dbReference type="ARBA" id="ARBA00023033"/>
    </source>
</evidence>
<gene>
    <name evidence="9" type="ORF">TRUGW13939_09887</name>
</gene>
<dbReference type="KEGG" id="trg:TRUGW13939_09887"/>
<dbReference type="OrthoDB" id="3945418at2759"/>
<dbReference type="PRINTS" id="PR00385">
    <property type="entry name" value="P450"/>
</dbReference>
<comment type="similarity">
    <text evidence="2">Belongs to the cytochrome P450 family.</text>
</comment>
<dbReference type="SUPFAM" id="SSF48264">
    <property type="entry name" value="Cytochrome P450"/>
    <property type="match status" value="1"/>
</dbReference>
<dbReference type="GO" id="GO:0004497">
    <property type="term" value="F:monooxygenase activity"/>
    <property type="evidence" value="ECO:0007669"/>
    <property type="project" value="UniProtKB-KW"/>
</dbReference>
<dbReference type="PANTHER" id="PTHR24305:SF157">
    <property type="entry name" value="N-ACETYLTRYPTOPHAN 6-HYDROXYLASE IVOC-RELATED"/>
    <property type="match status" value="1"/>
</dbReference>
<dbReference type="AlphaFoldDB" id="A0A7H8RB87"/>
<evidence type="ECO:0000313" key="10">
    <source>
        <dbReference type="Proteomes" id="UP000509510"/>
    </source>
</evidence>
<evidence type="ECO:0000313" key="9">
    <source>
        <dbReference type="EMBL" id="QKX62725.1"/>
    </source>
</evidence>
<keyword evidence="4 8" id="KW-0479">Metal-binding</keyword>
<protein>
    <recommendedName>
        <fullName evidence="11">Cytochrome P450</fullName>
    </recommendedName>
</protein>
<evidence type="ECO:0008006" key="11">
    <source>
        <dbReference type="Google" id="ProtNLM"/>
    </source>
</evidence>
<feature type="binding site" description="axial binding residue" evidence="8">
    <location>
        <position position="338"/>
    </location>
    <ligand>
        <name>heme</name>
        <dbReference type="ChEBI" id="CHEBI:30413"/>
    </ligand>
    <ligandPart>
        <name>Fe</name>
        <dbReference type="ChEBI" id="CHEBI:18248"/>
    </ligandPart>
</feature>
<evidence type="ECO:0000256" key="4">
    <source>
        <dbReference type="ARBA" id="ARBA00022723"/>
    </source>
</evidence>
<reference evidence="10" key="1">
    <citation type="submission" date="2020-06" db="EMBL/GenBank/DDBJ databases">
        <title>A chromosome-scale genome assembly of Talaromyces rugulosus W13939.</title>
        <authorList>
            <person name="Wang B."/>
            <person name="Guo L."/>
            <person name="Ye K."/>
            <person name="Wang L."/>
        </authorList>
    </citation>
    <scope>NUCLEOTIDE SEQUENCE [LARGE SCALE GENOMIC DNA]</scope>
    <source>
        <strain evidence="10">W13939</strain>
    </source>
</reference>
<dbReference type="GO" id="GO:0020037">
    <property type="term" value="F:heme binding"/>
    <property type="evidence" value="ECO:0007669"/>
    <property type="project" value="InterPro"/>
</dbReference>
<dbReference type="InterPro" id="IPR001128">
    <property type="entry name" value="Cyt_P450"/>
</dbReference>
<evidence type="ECO:0000256" key="2">
    <source>
        <dbReference type="ARBA" id="ARBA00010617"/>
    </source>
</evidence>
<proteinExistence type="inferred from homology"/>
<keyword evidence="5" id="KW-0560">Oxidoreductase</keyword>